<evidence type="ECO:0000259" key="3">
    <source>
        <dbReference type="Pfam" id="PF14309"/>
    </source>
</evidence>
<organism evidence="5 6">
    <name type="scientific">Nepenthes gracilis</name>
    <name type="common">Slender pitcher plant</name>
    <dbReference type="NCBI Taxonomy" id="150966"/>
    <lineage>
        <taxon>Eukaryota</taxon>
        <taxon>Viridiplantae</taxon>
        <taxon>Streptophyta</taxon>
        <taxon>Embryophyta</taxon>
        <taxon>Tracheophyta</taxon>
        <taxon>Spermatophyta</taxon>
        <taxon>Magnoliopsida</taxon>
        <taxon>eudicotyledons</taxon>
        <taxon>Gunneridae</taxon>
        <taxon>Pentapetalae</taxon>
        <taxon>Caryophyllales</taxon>
        <taxon>Nepenthaceae</taxon>
        <taxon>Nepenthes</taxon>
    </lineage>
</organism>
<evidence type="ECO:0000313" key="6">
    <source>
        <dbReference type="Proteomes" id="UP001279734"/>
    </source>
</evidence>
<dbReference type="EMBL" id="BSYO01000033">
    <property type="protein sequence ID" value="GMH27897.1"/>
    <property type="molecule type" value="Genomic_DNA"/>
</dbReference>
<feature type="region of interest" description="Disordered" evidence="1">
    <location>
        <begin position="15"/>
        <end position="41"/>
    </location>
</feature>
<dbReference type="AlphaFoldDB" id="A0AAD3Y398"/>
<feature type="compositionally biased region" description="Polar residues" evidence="1">
    <location>
        <begin position="516"/>
        <end position="531"/>
    </location>
</feature>
<evidence type="ECO:0000256" key="1">
    <source>
        <dbReference type="SAM" id="MobiDB-lite"/>
    </source>
</evidence>
<feature type="domain" description="DUF4378" evidence="3">
    <location>
        <begin position="781"/>
        <end position="951"/>
    </location>
</feature>
<dbReference type="Proteomes" id="UP001279734">
    <property type="component" value="Unassembled WGS sequence"/>
</dbReference>
<dbReference type="Pfam" id="PF14383">
    <property type="entry name" value="VARLMGL"/>
    <property type="match status" value="1"/>
</dbReference>
<dbReference type="PANTHER" id="PTHR46634">
    <property type="entry name" value="M REDUCTASE II SUBUNIT GAMMA, PUTATIVE (DUF3741)-RELATED"/>
    <property type="match status" value="1"/>
</dbReference>
<feature type="domain" description="DUF3741" evidence="4">
    <location>
        <begin position="86"/>
        <end position="103"/>
    </location>
</feature>
<feature type="region of interest" description="Disordered" evidence="1">
    <location>
        <begin position="507"/>
        <end position="545"/>
    </location>
</feature>
<dbReference type="InterPro" id="IPR022212">
    <property type="entry name" value="DUF3741"/>
</dbReference>
<name>A0AAD3Y398_NEPGR</name>
<reference evidence="5" key="1">
    <citation type="submission" date="2023-05" db="EMBL/GenBank/DDBJ databases">
        <title>Nepenthes gracilis genome sequencing.</title>
        <authorList>
            <person name="Fukushima K."/>
        </authorList>
    </citation>
    <scope>NUCLEOTIDE SEQUENCE</scope>
    <source>
        <strain evidence="5">SING2019-196</strain>
    </source>
</reference>
<dbReference type="PANTHER" id="PTHR46634:SF3">
    <property type="entry name" value="M REDUCTASE II SUBUNIT GAMMA, PUTATIVE (DUF3741)-RELATED"/>
    <property type="match status" value="1"/>
</dbReference>
<comment type="caution">
    <text evidence="5">The sequence shown here is derived from an EMBL/GenBank/DDBJ whole genome shotgun (WGS) entry which is preliminary data.</text>
</comment>
<evidence type="ECO:0000259" key="4">
    <source>
        <dbReference type="Pfam" id="PF14383"/>
    </source>
</evidence>
<dbReference type="InterPro" id="IPR032795">
    <property type="entry name" value="DUF3741-assoc"/>
</dbReference>
<dbReference type="Pfam" id="PF12552">
    <property type="entry name" value="DUF3741"/>
    <property type="match status" value="1"/>
</dbReference>
<proteinExistence type="predicted"/>
<evidence type="ECO:0000259" key="2">
    <source>
        <dbReference type="Pfam" id="PF12552"/>
    </source>
</evidence>
<dbReference type="InterPro" id="IPR025486">
    <property type="entry name" value="DUF4378"/>
</dbReference>
<feature type="domain" description="DUF3741" evidence="2">
    <location>
        <begin position="193"/>
        <end position="237"/>
    </location>
</feature>
<feature type="region of interest" description="Disordered" evidence="1">
    <location>
        <begin position="686"/>
        <end position="718"/>
    </location>
</feature>
<accession>A0AAD3Y398</accession>
<gene>
    <name evidence="5" type="ORF">Nepgr_029740</name>
</gene>
<evidence type="ECO:0000313" key="5">
    <source>
        <dbReference type="EMBL" id="GMH27897.1"/>
    </source>
</evidence>
<protein>
    <submittedName>
        <fullName evidence="5">Uncharacterized protein</fullName>
    </submittedName>
</protein>
<keyword evidence="6" id="KW-1185">Reference proteome</keyword>
<dbReference type="Pfam" id="PF14309">
    <property type="entry name" value="DUF4378"/>
    <property type="match status" value="1"/>
</dbReference>
<sequence>MVNLFDLTSTAAGNKLLTEKPRDGSPLSRSRSDVSRMSSPIDEEIEDKVIVSELRRPSSGKKTEGTPMKMLIAQEMLKDLDSKCNPPNLVAKLMGLDGLPPQQLPDIYAQRHHSNTFLPNSHSEMPMGFWHQEQDILNRGIDCKVHQYQEQNECKDIYEIWQQSQRKNLPRDVSLLKERFNENTNEKKMALVRQKFMELKRLAMDAKLHQTKEFQDALDVLNSHRDLFITFLQEQNSLFSQHLYAGRTIPPPQETKHITVLRPSKLVFDNKFATSGKKSEKLTKKLTKVDKAKGWDNHNCGFYPTIPTWKPDNTSSQPTRIVVLKPNSGKTHDLEAFISPIPSSPRNLRAENFLEKLEYNEIREAGDVAKKITQQMCENLGGHWRDETLLPSVFSNGYTGDESSFNNSEADFAVENLSDSEVISSTSRHSWDYVNRYSSPCSSSFSRGPYSPESSVCREAKKRLSERWAMMTSNWSNQQHKHMRRSSSTLGEMLSLSDVKKPIISEEDCRKVQGPRGSTSYLSSDLSNAEGTNDYPGSLQRSKSVPVSSTAFGGRLNVEVSNPPVVCNAGSGKDSAKVKTAKSSFKGRVTSLFFPRNKKSVKEKAGKSESKGDFHTVAANIPGSHVPPGPADNVLKCKNTEDVLSSLSVESTCSAVSPPNFDGKPRPAVFSQQQAGLFSSKPAILAENQGHPSPVSVLEPPFEEDDNPTQGSSGGIKPNYYGKTLPLRLSTSNLIDKSPPIGSVARTLSWDESCAEQASSHPSTTPLLSPGIDRGEWPFLVQLLLSAAGLDDISQLGLNFARWHSLESPLDPLLREKYLDLTAKEPLHGAKRRQLRSSCKLVFDCVNAAIVDATTSVSSNRIKWAPPLGGAHGKTLDNASLPILADGVWAQMKEWFSDEASCDDGGDDNSLAERVVRKEVIGKGWARSMNSEVDDVGKQIEGKLLDELVEESVVEWTDR</sequence>